<dbReference type="GO" id="GO:0008168">
    <property type="term" value="F:methyltransferase activity"/>
    <property type="evidence" value="ECO:0007669"/>
    <property type="project" value="UniProtKB-KW"/>
</dbReference>
<dbReference type="CDD" id="cd02440">
    <property type="entry name" value="AdoMet_MTases"/>
    <property type="match status" value="1"/>
</dbReference>
<sequence>MNPEFGQSVIQPAPFSEARYAETFNLLVRVSREYEPMKRALVRVINERCPESFSLLDIGAGRGIFISDVLSETGLRPDRYGAYEPNAEHFQALQTKVEGLSGRQLLRLEPFTLKTELKPEWNIILMSHSLYWMQPLGEHVKAALAGLKPGGVLVIFLQPPAGFYLLQNDFIELMAPRENGLNTHVSTLELMSDLRELNINAVEELLPGYLDFSELWGEDQALLDMGCFIFGGELRGLSDSVQKRVLQHIRANTLQLGQLKLFNQPTGMVLVSHQ</sequence>
<comment type="caution">
    <text evidence="1">The sequence shown here is derived from an EMBL/GenBank/DDBJ whole genome shotgun (WGS) entry which is preliminary data.</text>
</comment>
<dbReference type="GO" id="GO:0032259">
    <property type="term" value="P:methylation"/>
    <property type="evidence" value="ECO:0007669"/>
    <property type="project" value="UniProtKB-KW"/>
</dbReference>
<keyword evidence="1" id="KW-0489">Methyltransferase</keyword>
<dbReference type="EMBL" id="JBEWTB010000002">
    <property type="protein sequence ID" value="MET4756486.1"/>
    <property type="molecule type" value="Genomic_DNA"/>
</dbReference>
<dbReference type="InterPro" id="IPR029063">
    <property type="entry name" value="SAM-dependent_MTases_sf"/>
</dbReference>
<protein>
    <submittedName>
        <fullName evidence="1">SAM-dependent methyltransferase</fullName>
    </submittedName>
</protein>
<evidence type="ECO:0000313" key="1">
    <source>
        <dbReference type="EMBL" id="MET4756486.1"/>
    </source>
</evidence>
<dbReference type="SUPFAM" id="SSF53335">
    <property type="entry name" value="S-adenosyl-L-methionine-dependent methyltransferases"/>
    <property type="match status" value="1"/>
</dbReference>
<dbReference type="Proteomes" id="UP001549366">
    <property type="component" value="Unassembled WGS sequence"/>
</dbReference>
<dbReference type="RefSeq" id="WP_354010825.1">
    <property type="nucleotide sequence ID" value="NZ_JBEWTA010000001.1"/>
</dbReference>
<name>A0ABV2SFF0_9GAMM</name>
<organism evidence="1 2">
    <name type="scientific">Endozoicomonas lisbonensis</name>
    <dbReference type="NCBI Taxonomy" id="3120522"/>
    <lineage>
        <taxon>Bacteria</taxon>
        <taxon>Pseudomonadati</taxon>
        <taxon>Pseudomonadota</taxon>
        <taxon>Gammaproteobacteria</taxon>
        <taxon>Oceanospirillales</taxon>
        <taxon>Endozoicomonadaceae</taxon>
        <taxon>Endozoicomonas</taxon>
    </lineage>
</organism>
<gene>
    <name evidence="1" type="ORF">V5J35_001678</name>
</gene>
<evidence type="ECO:0000313" key="2">
    <source>
        <dbReference type="Proteomes" id="UP001549366"/>
    </source>
</evidence>
<keyword evidence="1" id="KW-0808">Transferase</keyword>
<keyword evidence="2" id="KW-1185">Reference proteome</keyword>
<reference evidence="1 2" key="1">
    <citation type="submission" date="2024-06" db="EMBL/GenBank/DDBJ databases">
        <title>Genomic Encyclopedia of Type Strains, Phase V (KMG-V): Genome sequencing to study the core and pangenomes of soil and plant-associated prokaryotes.</title>
        <authorList>
            <person name="Whitman W."/>
        </authorList>
    </citation>
    <scope>NUCLEOTIDE SEQUENCE [LARGE SCALE GENOMIC DNA]</scope>
    <source>
        <strain evidence="1 2">NE40</strain>
    </source>
</reference>
<dbReference type="Gene3D" id="3.40.50.150">
    <property type="entry name" value="Vaccinia Virus protein VP39"/>
    <property type="match status" value="1"/>
</dbReference>
<proteinExistence type="predicted"/>
<dbReference type="Pfam" id="PF13489">
    <property type="entry name" value="Methyltransf_23"/>
    <property type="match status" value="1"/>
</dbReference>
<accession>A0ABV2SFF0</accession>